<protein>
    <recommendedName>
        <fullName evidence="8">2-epi-5-epi-valiolone synthase</fullName>
        <ecNumber evidence="7">4.2.3.152</ecNumber>
    </recommendedName>
</protein>
<name>A0ABQ4JCJ5_9ACTN</name>
<feature type="domain" description="3-dehydroquinate synthase N-terminal" evidence="9">
    <location>
        <begin position="97"/>
        <end position="208"/>
    </location>
</feature>
<evidence type="ECO:0000256" key="4">
    <source>
        <dbReference type="ARBA" id="ARBA00023027"/>
    </source>
</evidence>
<dbReference type="Gene3D" id="1.20.1090.10">
    <property type="entry name" value="Dehydroquinate synthase-like - alpha domain"/>
    <property type="match status" value="1"/>
</dbReference>
<organism evidence="11 12">
    <name type="scientific">Micromonospora qiuiae</name>
    <dbReference type="NCBI Taxonomy" id="502268"/>
    <lineage>
        <taxon>Bacteria</taxon>
        <taxon>Bacillati</taxon>
        <taxon>Actinomycetota</taxon>
        <taxon>Actinomycetes</taxon>
        <taxon>Micromonosporales</taxon>
        <taxon>Micromonosporaceae</taxon>
        <taxon>Micromonospora</taxon>
    </lineage>
</organism>
<evidence type="ECO:0000256" key="3">
    <source>
        <dbReference type="ARBA" id="ARBA00022741"/>
    </source>
</evidence>
<comment type="cofactor">
    <cofactor evidence="1">
        <name>NAD(+)</name>
        <dbReference type="ChEBI" id="CHEBI:57540"/>
    </cofactor>
</comment>
<keyword evidence="5" id="KW-0456">Lyase</keyword>
<dbReference type="InterPro" id="IPR056179">
    <property type="entry name" value="DHQS_C"/>
</dbReference>
<dbReference type="InterPro" id="IPR050071">
    <property type="entry name" value="Dehydroquinate_synthase"/>
</dbReference>
<dbReference type="EC" id="4.2.3.152" evidence="7"/>
<dbReference type="Proteomes" id="UP000653076">
    <property type="component" value="Unassembled WGS sequence"/>
</dbReference>
<evidence type="ECO:0000256" key="1">
    <source>
        <dbReference type="ARBA" id="ARBA00001911"/>
    </source>
</evidence>
<keyword evidence="12" id="KW-1185">Reference proteome</keyword>
<evidence type="ECO:0000256" key="6">
    <source>
        <dbReference type="ARBA" id="ARBA00023993"/>
    </source>
</evidence>
<evidence type="ECO:0000259" key="10">
    <source>
        <dbReference type="Pfam" id="PF24621"/>
    </source>
</evidence>
<comment type="caution">
    <text evidence="11">The sequence shown here is derived from an EMBL/GenBank/DDBJ whole genome shotgun (WGS) entry which is preliminary data.</text>
</comment>
<evidence type="ECO:0000256" key="5">
    <source>
        <dbReference type="ARBA" id="ARBA00023239"/>
    </source>
</evidence>
<reference evidence="11 12" key="1">
    <citation type="submission" date="2021-01" db="EMBL/GenBank/DDBJ databases">
        <title>Whole genome shotgun sequence of Verrucosispora qiuiae NBRC 106684.</title>
        <authorList>
            <person name="Komaki H."/>
            <person name="Tamura T."/>
        </authorList>
    </citation>
    <scope>NUCLEOTIDE SEQUENCE [LARGE SCALE GENOMIC DNA]</scope>
    <source>
        <strain evidence="11 12">NBRC 106684</strain>
    </source>
</reference>
<evidence type="ECO:0000256" key="8">
    <source>
        <dbReference type="ARBA" id="ARBA00024092"/>
    </source>
</evidence>
<evidence type="ECO:0000313" key="12">
    <source>
        <dbReference type="Proteomes" id="UP000653076"/>
    </source>
</evidence>
<dbReference type="InterPro" id="IPR030960">
    <property type="entry name" value="DHQS/DOIS_N"/>
</dbReference>
<proteinExistence type="predicted"/>
<dbReference type="PANTHER" id="PTHR43622:SF3">
    <property type="entry name" value="2-EPI-5-EPI-VALIOLONE SYNTHASE"/>
    <property type="match status" value="1"/>
</dbReference>
<dbReference type="InterPro" id="IPR035872">
    <property type="entry name" value="EEVS-like"/>
</dbReference>
<dbReference type="Pfam" id="PF01761">
    <property type="entry name" value="DHQ_synthase"/>
    <property type="match status" value="1"/>
</dbReference>
<keyword evidence="2" id="KW-0479">Metal-binding</keyword>
<gene>
    <name evidence="11" type="primary">aroB_2</name>
    <name evidence="11" type="ORF">Vqi01_30470</name>
</gene>
<dbReference type="SUPFAM" id="SSF56796">
    <property type="entry name" value="Dehydroquinate synthase-like"/>
    <property type="match status" value="1"/>
</dbReference>
<dbReference type="CDD" id="cd08199">
    <property type="entry name" value="EEVS"/>
    <property type="match status" value="1"/>
</dbReference>
<dbReference type="PANTHER" id="PTHR43622">
    <property type="entry name" value="3-DEHYDROQUINATE SYNTHASE"/>
    <property type="match status" value="1"/>
</dbReference>
<comment type="catalytic activity">
    <reaction evidence="6">
        <text>D-sedoheptulose 7-phosphate = 2-epi-5-epi-valiolone + phosphate</text>
        <dbReference type="Rhea" id="RHEA:44184"/>
        <dbReference type="ChEBI" id="CHEBI:43474"/>
        <dbReference type="ChEBI" id="CHEBI:57483"/>
        <dbReference type="ChEBI" id="CHEBI:84187"/>
        <dbReference type="EC" id="4.2.3.152"/>
    </reaction>
</comment>
<keyword evidence="3" id="KW-0547">Nucleotide-binding</keyword>
<evidence type="ECO:0000313" key="11">
    <source>
        <dbReference type="EMBL" id="GIJ27885.1"/>
    </source>
</evidence>
<dbReference type="RefSeq" id="WP_204035433.1">
    <property type="nucleotide sequence ID" value="NZ_BOPC01000038.1"/>
</dbReference>
<accession>A0ABQ4JCJ5</accession>
<feature type="domain" description="3-dehydroquinate synthase C-terminal" evidence="10">
    <location>
        <begin position="211"/>
        <end position="351"/>
    </location>
</feature>
<dbReference type="Gene3D" id="3.40.50.1970">
    <property type="match status" value="1"/>
</dbReference>
<evidence type="ECO:0000256" key="2">
    <source>
        <dbReference type="ARBA" id="ARBA00022723"/>
    </source>
</evidence>
<evidence type="ECO:0000259" key="9">
    <source>
        <dbReference type="Pfam" id="PF01761"/>
    </source>
</evidence>
<evidence type="ECO:0000256" key="7">
    <source>
        <dbReference type="ARBA" id="ARBA00024060"/>
    </source>
</evidence>
<sequence>MSINLADRGVVRSESGLYVYSEQVDSWVVRTQKPVSYEIRFVDDVLDPRRRDLVDFGGRTDGRLRRFVVVDSKVDLLHGDRIRAYFDQHGAECALSVVPADETVKDFETAARIVREIDEFGINRRTEPIIVFGGGVLMDIVGLVGSLYRRGTPFVRVPTTLIGLVDAGVGAKTGVNFNGHKNRLGTYFPADLTLLDRSFLGTVDRRHIGNGLAEILKIALIKDLRLFELLEEHGPELLGNKFQGHNRAGDIVLRRAIHGMLEELQPNLWEATLERCVDYGHTFSPTVEMHALPALLHGEAVCVDMALTTVMATRRGLMTEAECHRVFEVMRRLELPSWDPHLRSDLLVKALQDTVRHRDGLQRLPLPVGIGDVTFVNDVTAEEIAAAVENQRVIGTARNV</sequence>
<keyword evidence="4" id="KW-0520">NAD</keyword>
<dbReference type="EMBL" id="BOPC01000038">
    <property type="protein sequence ID" value="GIJ27885.1"/>
    <property type="molecule type" value="Genomic_DNA"/>
</dbReference>
<dbReference type="Pfam" id="PF24621">
    <property type="entry name" value="DHQS_C"/>
    <property type="match status" value="1"/>
</dbReference>